<reference evidence="13 14" key="1">
    <citation type="submission" date="2018-09" db="EMBL/GenBank/DDBJ databases">
        <authorList>
            <person name="Wang Z."/>
        </authorList>
    </citation>
    <scope>NUCLEOTIDE SEQUENCE [LARGE SCALE GENOMIC DNA]</scope>
    <source>
        <strain evidence="13 14">ALS 81</strain>
    </source>
</reference>
<protein>
    <submittedName>
        <fullName evidence="13">Ion transporter</fullName>
    </submittedName>
</protein>
<comment type="subcellular location">
    <subcellularLocation>
        <location evidence="1">Membrane</location>
        <topology evidence="1">Multi-pass membrane protein</topology>
    </subcellularLocation>
</comment>
<keyword evidence="10" id="KW-0407">Ion channel</keyword>
<evidence type="ECO:0000256" key="6">
    <source>
        <dbReference type="ARBA" id="ARBA00022958"/>
    </source>
</evidence>
<sequence>MESSSTRSPLQERLYDIIFGFDSVAGRRFDLVLIVLILSSVLVVLLDSVSSIPLHYHRYFFWLEMLFTLFFTVEYLVRIYCSPKPREYILSFYGVIDFLSIVPVYLSFFFPAAQGMLLLRILRFFRILRVLRLMRYLSEANLLMRSLKASRRKILIFMVAICALTLIYGSLMYAVEGPENGFTSIPKSVYWAIVTITTVGYGDISPATPLGQALASLVMITGFAIISVPTGIVTAELANEMRKERSSLMCNHCERGGHDRNAKFCKHCGVELEDDTLVELS</sequence>
<evidence type="ECO:0000313" key="13">
    <source>
        <dbReference type="EMBL" id="RKF18522.1"/>
    </source>
</evidence>
<dbReference type="InterPro" id="IPR005821">
    <property type="entry name" value="Ion_trans_dom"/>
</dbReference>
<keyword evidence="3" id="KW-0633">Potassium transport</keyword>
<dbReference type="OrthoDB" id="9799090at2"/>
<feature type="domain" description="Ion transport" evidence="12">
    <location>
        <begin position="28"/>
        <end position="243"/>
    </location>
</feature>
<feature type="transmembrane region" description="Helical" evidence="11">
    <location>
        <begin position="59"/>
        <end position="77"/>
    </location>
</feature>
<dbReference type="RefSeq" id="WP_120354601.1">
    <property type="nucleotide sequence ID" value="NZ_RAQO01000005.1"/>
</dbReference>
<evidence type="ECO:0000256" key="3">
    <source>
        <dbReference type="ARBA" id="ARBA00022538"/>
    </source>
</evidence>
<feature type="transmembrane region" description="Helical" evidence="11">
    <location>
        <begin position="154"/>
        <end position="175"/>
    </location>
</feature>
<keyword evidence="4 11" id="KW-0812">Transmembrane</keyword>
<accession>A0A420ED17</accession>
<evidence type="ECO:0000313" key="14">
    <source>
        <dbReference type="Proteomes" id="UP000286482"/>
    </source>
</evidence>
<dbReference type="GO" id="GO:0008076">
    <property type="term" value="C:voltage-gated potassium channel complex"/>
    <property type="evidence" value="ECO:0007669"/>
    <property type="project" value="InterPro"/>
</dbReference>
<keyword evidence="5" id="KW-0631">Potassium channel</keyword>
<feature type="transmembrane region" description="Helical" evidence="11">
    <location>
        <begin position="31"/>
        <end position="53"/>
    </location>
</feature>
<dbReference type="PANTHER" id="PTHR11537:SF254">
    <property type="entry name" value="POTASSIUM VOLTAGE-GATED CHANNEL PROTEIN SHAB"/>
    <property type="match status" value="1"/>
</dbReference>
<dbReference type="SUPFAM" id="SSF81324">
    <property type="entry name" value="Voltage-gated potassium channels"/>
    <property type="match status" value="1"/>
</dbReference>
<evidence type="ECO:0000256" key="11">
    <source>
        <dbReference type="SAM" id="Phobius"/>
    </source>
</evidence>
<dbReference type="GO" id="GO:0001508">
    <property type="term" value="P:action potential"/>
    <property type="evidence" value="ECO:0007669"/>
    <property type="project" value="TreeGrafter"/>
</dbReference>
<evidence type="ECO:0000256" key="1">
    <source>
        <dbReference type="ARBA" id="ARBA00004141"/>
    </source>
</evidence>
<dbReference type="Gene3D" id="1.10.287.70">
    <property type="match status" value="1"/>
</dbReference>
<feature type="transmembrane region" description="Helical" evidence="11">
    <location>
        <begin position="213"/>
        <end position="235"/>
    </location>
</feature>
<evidence type="ECO:0000259" key="12">
    <source>
        <dbReference type="Pfam" id="PF00520"/>
    </source>
</evidence>
<keyword evidence="2" id="KW-0813">Transport</keyword>
<gene>
    <name evidence="13" type="ORF">DBZ36_08925</name>
</gene>
<keyword evidence="9 11" id="KW-0472">Membrane</keyword>
<comment type="caution">
    <text evidence="13">The sequence shown here is derived from an EMBL/GenBank/DDBJ whole genome shotgun (WGS) entry which is preliminary data.</text>
</comment>
<name>A0A420ED17_9ALTE</name>
<dbReference type="InterPro" id="IPR028325">
    <property type="entry name" value="VG_K_chnl"/>
</dbReference>
<evidence type="ECO:0000256" key="9">
    <source>
        <dbReference type="ARBA" id="ARBA00023136"/>
    </source>
</evidence>
<dbReference type="Pfam" id="PF00520">
    <property type="entry name" value="Ion_trans"/>
    <property type="match status" value="1"/>
</dbReference>
<dbReference type="Proteomes" id="UP000286482">
    <property type="component" value="Unassembled WGS sequence"/>
</dbReference>
<keyword evidence="8" id="KW-0406">Ion transport</keyword>
<dbReference type="PRINTS" id="PR00169">
    <property type="entry name" value="KCHANNEL"/>
</dbReference>
<dbReference type="AlphaFoldDB" id="A0A420ED17"/>
<evidence type="ECO:0000256" key="2">
    <source>
        <dbReference type="ARBA" id="ARBA00022448"/>
    </source>
</evidence>
<proteinExistence type="predicted"/>
<evidence type="ECO:0000256" key="4">
    <source>
        <dbReference type="ARBA" id="ARBA00022692"/>
    </source>
</evidence>
<evidence type="ECO:0000256" key="8">
    <source>
        <dbReference type="ARBA" id="ARBA00023065"/>
    </source>
</evidence>
<dbReference type="GO" id="GO:0005249">
    <property type="term" value="F:voltage-gated potassium channel activity"/>
    <property type="evidence" value="ECO:0007669"/>
    <property type="project" value="InterPro"/>
</dbReference>
<dbReference type="PANTHER" id="PTHR11537">
    <property type="entry name" value="VOLTAGE-GATED POTASSIUM CHANNEL"/>
    <property type="match status" value="1"/>
</dbReference>
<keyword evidence="7 11" id="KW-1133">Transmembrane helix</keyword>
<dbReference type="EMBL" id="RAQO01000005">
    <property type="protein sequence ID" value="RKF18522.1"/>
    <property type="molecule type" value="Genomic_DNA"/>
</dbReference>
<evidence type="ECO:0000256" key="7">
    <source>
        <dbReference type="ARBA" id="ARBA00022989"/>
    </source>
</evidence>
<evidence type="ECO:0000256" key="5">
    <source>
        <dbReference type="ARBA" id="ARBA00022826"/>
    </source>
</evidence>
<evidence type="ECO:0000256" key="10">
    <source>
        <dbReference type="ARBA" id="ARBA00023303"/>
    </source>
</evidence>
<organism evidence="13 14">
    <name type="scientific">Alginatibacterium sediminis</name>
    <dbReference type="NCBI Taxonomy" id="2164068"/>
    <lineage>
        <taxon>Bacteria</taxon>
        <taxon>Pseudomonadati</taxon>
        <taxon>Pseudomonadota</taxon>
        <taxon>Gammaproteobacteria</taxon>
        <taxon>Alteromonadales</taxon>
        <taxon>Alteromonadaceae</taxon>
        <taxon>Alginatibacterium</taxon>
    </lineage>
</organism>
<keyword evidence="14" id="KW-1185">Reference proteome</keyword>
<keyword evidence="6" id="KW-0630">Potassium</keyword>